<evidence type="ECO:0000256" key="1">
    <source>
        <dbReference type="SAM" id="Phobius"/>
    </source>
</evidence>
<feature type="transmembrane region" description="Helical" evidence="1">
    <location>
        <begin position="22"/>
        <end position="40"/>
    </location>
</feature>
<dbReference type="EMBL" id="JRPR02000004">
    <property type="protein sequence ID" value="TLD96292.1"/>
    <property type="molecule type" value="Genomic_DNA"/>
</dbReference>
<keyword evidence="1" id="KW-0812">Transmembrane</keyword>
<feature type="transmembrane region" description="Helical" evidence="1">
    <location>
        <begin position="123"/>
        <end position="141"/>
    </location>
</feature>
<accession>A0A4V6I2I3</accession>
<keyword evidence="3" id="KW-1185">Reference proteome</keyword>
<gene>
    <name evidence="2" type="ORF">LS71_006100</name>
</gene>
<evidence type="ECO:0008006" key="4">
    <source>
        <dbReference type="Google" id="ProtNLM"/>
    </source>
</evidence>
<dbReference type="STRING" id="1677920.LS71_07500"/>
<evidence type="ECO:0000313" key="3">
    <source>
        <dbReference type="Proteomes" id="UP000029733"/>
    </source>
</evidence>
<feature type="transmembrane region" description="Helical" evidence="1">
    <location>
        <begin position="81"/>
        <end position="102"/>
    </location>
</feature>
<proteinExistence type="predicted"/>
<organism evidence="2 3">
    <name type="scientific">Helicobacter jaachi</name>
    <dbReference type="NCBI Taxonomy" id="1677920"/>
    <lineage>
        <taxon>Bacteria</taxon>
        <taxon>Pseudomonadati</taxon>
        <taxon>Campylobacterota</taxon>
        <taxon>Epsilonproteobacteria</taxon>
        <taxon>Campylobacterales</taxon>
        <taxon>Helicobacteraceae</taxon>
        <taxon>Helicobacter</taxon>
    </lineage>
</organism>
<evidence type="ECO:0000313" key="2">
    <source>
        <dbReference type="EMBL" id="TLD96292.1"/>
    </source>
</evidence>
<protein>
    <recommendedName>
        <fullName evidence="4">TerC family integral membrane protein</fullName>
    </recommendedName>
</protein>
<dbReference type="Proteomes" id="UP000029733">
    <property type="component" value="Unassembled WGS sequence"/>
</dbReference>
<dbReference type="OrthoDB" id="5329781at2"/>
<keyword evidence="1" id="KW-1133">Transmembrane helix</keyword>
<dbReference type="AlphaFoldDB" id="A0A4V6I2I3"/>
<name>A0A4V6I2I3_9HELI</name>
<dbReference type="RefSeq" id="WP_034355998.1">
    <property type="nucleotide sequence ID" value="NZ_JRPR02000004.1"/>
</dbReference>
<keyword evidence="1" id="KW-0472">Membrane</keyword>
<comment type="caution">
    <text evidence="2">The sequence shown here is derived from an EMBL/GenBank/DDBJ whole genome shotgun (WGS) entry which is preliminary data.</text>
</comment>
<feature type="transmembrane region" description="Helical" evidence="1">
    <location>
        <begin position="52"/>
        <end position="75"/>
    </location>
</feature>
<sequence length="142" mass="16707">MQEFHSPVLEDTFVNLMLYHKVFAGFFALPFILNLLVLFFGAKNLVAMNKKIWFIAPITFFLLSVSVLSGVNLWAFGRLELNLGMIAMMTFCVFVLIGEIFRIRILKVARRTSMEAMMSYIKFCKILYFLDLFFFVLLFWWV</sequence>
<reference evidence="2 3" key="1">
    <citation type="journal article" date="2014" name="Genome Announc.">
        <title>Draft genome sequences of eight enterohepatic helicobacter species isolated from both laboratory and wild rodents.</title>
        <authorList>
            <person name="Sheh A."/>
            <person name="Shen Z."/>
            <person name="Fox J.G."/>
        </authorList>
    </citation>
    <scope>NUCLEOTIDE SEQUENCE [LARGE SCALE GENOMIC DNA]</scope>
    <source>
        <strain evidence="2 3">MIT 09-6949</strain>
    </source>
</reference>